<reference evidence="9 10" key="1">
    <citation type="submission" date="2017-11" db="EMBL/GenBank/DDBJ databases">
        <title>De-novo sequencing of pomegranate (Punica granatum L.) genome.</title>
        <authorList>
            <person name="Akparov Z."/>
            <person name="Amiraslanov A."/>
            <person name="Hajiyeva S."/>
            <person name="Abbasov M."/>
            <person name="Kaur K."/>
            <person name="Hamwieh A."/>
            <person name="Solovyev V."/>
            <person name="Salamov A."/>
            <person name="Braich B."/>
            <person name="Kosarev P."/>
            <person name="Mahmoud A."/>
            <person name="Hajiyev E."/>
            <person name="Babayeva S."/>
            <person name="Izzatullayeva V."/>
            <person name="Mammadov A."/>
            <person name="Mammadov A."/>
            <person name="Sharifova S."/>
            <person name="Ojaghi J."/>
            <person name="Eynullazada K."/>
            <person name="Bayramov B."/>
            <person name="Abdulazimova A."/>
            <person name="Shahmuradov I."/>
        </authorList>
    </citation>
    <scope>NUCLEOTIDE SEQUENCE [LARGE SCALE GENOMIC DNA]</scope>
    <source>
        <strain evidence="10">cv. AG2017</strain>
        <tissue evidence="9">Leaf</tissue>
    </source>
</reference>
<feature type="compositionally biased region" description="Low complexity" evidence="6">
    <location>
        <begin position="137"/>
        <end position="151"/>
    </location>
</feature>
<evidence type="ECO:0000259" key="8">
    <source>
        <dbReference type="Pfam" id="PF10377"/>
    </source>
</evidence>
<organism evidence="9 10">
    <name type="scientific">Punica granatum</name>
    <name type="common">Pomegranate</name>
    <dbReference type="NCBI Taxonomy" id="22663"/>
    <lineage>
        <taxon>Eukaryota</taxon>
        <taxon>Viridiplantae</taxon>
        <taxon>Streptophyta</taxon>
        <taxon>Embryophyta</taxon>
        <taxon>Tracheophyta</taxon>
        <taxon>Spermatophyta</taxon>
        <taxon>Magnoliopsida</taxon>
        <taxon>eudicotyledons</taxon>
        <taxon>Gunneridae</taxon>
        <taxon>Pentapetalae</taxon>
        <taxon>rosids</taxon>
        <taxon>malvids</taxon>
        <taxon>Myrtales</taxon>
        <taxon>Lythraceae</taxon>
        <taxon>Punica</taxon>
    </lineage>
</organism>
<keyword evidence="4 5" id="KW-0175">Coiled coil</keyword>
<evidence type="ECO:0000256" key="3">
    <source>
        <dbReference type="ARBA" id="ARBA00023006"/>
    </source>
</evidence>
<evidence type="ECO:0000256" key="5">
    <source>
        <dbReference type="SAM" id="Coils"/>
    </source>
</evidence>
<dbReference type="GO" id="GO:0019901">
    <property type="term" value="F:protein kinase binding"/>
    <property type="evidence" value="ECO:0007669"/>
    <property type="project" value="TreeGrafter"/>
</dbReference>
<feature type="compositionally biased region" description="Polar residues" evidence="6">
    <location>
        <begin position="1103"/>
        <end position="1113"/>
    </location>
</feature>
<dbReference type="AlphaFoldDB" id="A0A2I0KNY2"/>
<evidence type="ECO:0000256" key="1">
    <source>
        <dbReference type="ARBA" id="ARBA00022448"/>
    </source>
</evidence>
<accession>A0A2I0KNY2</accession>
<evidence type="ECO:0000313" key="9">
    <source>
        <dbReference type="EMBL" id="PKI70201.1"/>
    </source>
</evidence>
<keyword evidence="1" id="KW-0813">Transport</keyword>
<feature type="region of interest" description="Disordered" evidence="6">
    <location>
        <begin position="131"/>
        <end position="152"/>
    </location>
</feature>
<feature type="coiled-coil region" evidence="5">
    <location>
        <begin position="829"/>
        <end position="884"/>
    </location>
</feature>
<evidence type="ECO:0000256" key="2">
    <source>
        <dbReference type="ARBA" id="ARBA00022927"/>
    </source>
</evidence>
<feature type="domain" description="Autophagy-related protein 11 C-terminal" evidence="8">
    <location>
        <begin position="986"/>
        <end position="1138"/>
    </location>
</feature>
<gene>
    <name evidence="9" type="ORF">CRG98_009393</name>
</gene>
<dbReference type="GO" id="GO:0034727">
    <property type="term" value="P:piecemeal microautophagy of the nucleus"/>
    <property type="evidence" value="ECO:0007669"/>
    <property type="project" value="TreeGrafter"/>
</dbReference>
<dbReference type="InterPro" id="IPR019460">
    <property type="entry name" value="Atg11_C"/>
</dbReference>
<dbReference type="Pfam" id="PF04108">
    <property type="entry name" value="ATG17_like"/>
    <property type="match status" value="1"/>
</dbReference>
<dbReference type="EMBL" id="PGOL01000467">
    <property type="protein sequence ID" value="PKI70201.1"/>
    <property type="molecule type" value="Genomic_DNA"/>
</dbReference>
<feature type="coiled-coil region" evidence="5">
    <location>
        <begin position="973"/>
        <end position="1011"/>
    </location>
</feature>
<dbReference type="GO" id="GO:0060090">
    <property type="term" value="F:molecular adaptor activity"/>
    <property type="evidence" value="ECO:0007669"/>
    <property type="project" value="TreeGrafter"/>
</dbReference>
<evidence type="ECO:0000256" key="6">
    <source>
        <dbReference type="SAM" id="MobiDB-lite"/>
    </source>
</evidence>
<dbReference type="GO" id="GO:1990316">
    <property type="term" value="C:Atg1/ULK1 kinase complex"/>
    <property type="evidence" value="ECO:0007669"/>
    <property type="project" value="TreeGrafter"/>
</dbReference>
<keyword evidence="10" id="KW-1185">Reference proteome</keyword>
<dbReference type="GO" id="GO:0061709">
    <property type="term" value="P:reticulophagy"/>
    <property type="evidence" value="ECO:0007669"/>
    <property type="project" value="TreeGrafter"/>
</dbReference>
<dbReference type="GO" id="GO:0000045">
    <property type="term" value="P:autophagosome assembly"/>
    <property type="evidence" value="ECO:0007669"/>
    <property type="project" value="InterPro"/>
</dbReference>
<feature type="region of interest" description="Disordered" evidence="6">
    <location>
        <begin position="682"/>
        <end position="715"/>
    </location>
</feature>
<dbReference type="Proteomes" id="UP000233551">
    <property type="component" value="Unassembled WGS sequence"/>
</dbReference>
<protein>
    <submittedName>
        <fullName evidence="9">Uncharacterized protein</fullName>
    </submittedName>
</protein>
<keyword evidence="3" id="KW-0072">Autophagy</keyword>
<evidence type="ECO:0000313" key="10">
    <source>
        <dbReference type="Proteomes" id="UP000233551"/>
    </source>
</evidence>
<proteinExistence type="predicted"/>
<keyword evidence="2" id="KW-0653">Protein transport</keyword>
<dbReference type="GO" id="GO:0000422">
    <property type="term" value="P:autophagy of mitochondrion"/>
    <property type="evidence" value="ECO:0007669"/>
    <property type="project" value="TreeGrafter"/>
</dbReference>
<sequence length="1151" mass="130317">MVADLGNPWWNSGGGLEKLRISAEMSSSITEGSFYEGKLLIHIAENGRSFELDCTGSMLVDSVVRFVESVSGINSNEQLVLCAETKLEPQRPLSAYKLPSDGREVFIFNKARLQTNSPPPPPEEVCVLEIADPPTPSSSSHPHPLGDSPDPAMKALPSYEQQFRYHFQCGNSVYTRTYKVYEMCERFLTEIKVQESAIEVARTNLEQYYKVINQNYTDFMKRYVQQKRAHSDLLVNFERDLERLRSIKLHPNLQKDSRKCLLDFLKEEELRRLEENCKSSHRQFENKVLQFKQMFGDVKRKVEDLFGGKASLSVRNLERMVKEHQRYINEQRSIMQSLSKDVNTVKKLVDDCVSPQQLSSSLRPHDAVSALGPMYEVHDKNHLPRMISCDRSILKLLELCRDRKNEMSSFLHTYIQRVTYASYVIKDVKLQFPVFREAMVRQDDLFMDLRLVRGLGPAYRACLAEVVRRRSSMKLYMGMAGQLAERLTARREVEVRRREEFLKAQGSYLPRDVLVSMGLSDMPSQCDVNVAPFDADLLDIDVSDIDRYAPEYLAGWPKEFAPEDMRDSTSSSVDLLDMSELVDIAGTTKNEVENTMLKAELASKIAQICLLHNELEYETMDESQRDKALKDVTERTAEALRLKDENEKKLQLMLRDKQRQCESYEERIKELEQTLLEQKLSSSKDATNLDAPGGAKVEDNSQEGPGLGFSRASESMDEVSCISNNFDTKLGMLTREQPSNRPREGGDENMMDSSGILQHHLDSSMIETHREEMAHGVDKEEEEAQGVHKDGKEEKSGVLGMSLGNSSTAETCLAVKGSDDLVTELRILLVERSNELSEIETKLKAAMEENAMLSRELEARQKLLDESQMNCAHLENCLHEAREEAQTHLCAAERRASEYSALRASAVKMRGLFERLRACVYGPGSVAGFPDSLRALAQSLTNSLNENEDDGMAEFRKCMGVLAERVSFLSKHRLELLDNVPKLEAANEKLRKEFEEKEELIKTMYKKLQLEKQANKEKISFGRLEVHERAAFILNSNGHYEAISRNCPNYYLSSESVALFADRRPARPAYIVGQIVHIERQVAKPMGLPSNPYWADPSKVELTESTSAEQGTDSSGSCSGSTPYGLPVGCEFFIVTVAMLPDPAIHSLPAS</sequence>
<dbReference type="GO" id="GO:0015031">
    <property type="term" value="P:protein transport"/>
    <property type="evidence" value="ECO:0007669"/>
    <property type="project" value="UniProtKB-KW"/>
</dbReference>
<comment type="caution">
    <text evidence="9">The sequence shown here is derived from an EMBL/GenBank/DDBJ whole genome shotgun (WGS) entry which is preliminary data.</text>
</comment>
<feature type="coiled-coil region" evidence="5">
    <location>
        <begin position="647"/>
        <end position="681"/>
    </location>
</feature>
<dbReference type="GO" id="GO:0034045">
    <property type="term" value="C:phagophore assembly site membrane"/>
    <property type="evidence" value="ECO:0007669"/>
    <property type="project" value="TreeGrafter"/>
</dbReference>
<feature type="domain" description="Autophagy protein ATG17-like" evidence="7">
    <location>
        <begin position="171"/>
        <end position="509"/>
    </location>
</feature>
<evidence type="ECO:0000256" key="4">
    <source>
        <dbReference type="ARBA" id="ARBA00023054"/>
    </source>
</evidence>
<feature type="region of interest" description="Disordered" evidence="6">
    <location>
        <begin position="1101"/>
        <end position="1120"/>
    </location>
</feature>
<dbReference type="STRING" id="22663.A0A2I0KNY2"/>
<dbReference type="Pfam" id="PF10377">
    <property type="entry name" value="ATG11"/>
    <property type="match status" value="1"/>
</dbReference>
<evidence type="ECO:0000259" key="7">
    <source>
        <dbReference type="Pfam" id="PF04108"/>
    </source>
</evidence>
<name>A0A2I0KNY2_PUNGR</name>
<dbReference type="GO" id="GO:0034517">
    <property type="term" value="P:ribophagy"/>
    <property type="evidence" value="ECO:0007669"/>
    <property type="project" value="TreeGrafter"/>
</dbReference>
<dbReference type="PANTHER" id="PTHR13222:SF1">
    <property type="entry name" value="RB1-INDUCIBLE COILED-COIL PROTEIN 1"/>
    <property type="match status" value="1"/>
</dbReference>
<dbReference type="InterPro" id="IPR045326">
    <property type="entry name" value="ATG17-like_dom"/>
</dbReference>
<dbReference type="PANTHER" id="PTHR13222">
    <property type="entry name" value="RB1-INDUCIBLE COILED-COIL"/>
    <property type="match status" value="1"/>
</dbReference>
<dbReference type="InterPro" id="IPR040040">
    <property type="entry name" value="ATG11"/>
</dbReference>